<keyword evidence="1" id="KW-0547">Nucleotide-binding</keyword>
<dbReference type="EMBL" id="CP113517">
    <property type="protein sequence ID" value="WAR45833.1"/>
    <property type="molecule type" value="Genomic_DNA"/>
</dbReference>
<evidence type="ECO:0000256" key="1">
    <source>
        <dbReference type="PIRNR" id="PIRNR028141"/>
    </source>
</evidence>
<dbReference type="Gene3D" id="2.40.10.220">
    <property type="entry name" value="predicted glycosyltransferase like domains"/>
    <property type="match status" value="1"/>
</dbReference>
<dbReference type="SUPFAM" id="SSF141371">
    <property type="entry name" value="PilZ domain-like"/>
    <property type="match status" value="1"/>
</dbReference>
<comment type="function">
    <text evidence="1">Binds the second messenger bis-(3'-5') cyclic dimeric guanosine monophosphate (c-di-GMP). Can bind two c-di-GMP molecules per monomer. May play a role in bacterial second-messenger regulated processes. Binding to c-di-GMP induces a conformational change of the C- and N-termini resulting in the exposure of a highly negative surface on one side of the protein to a possible effector protein.</text>
</comment>
<evidence type="ECO:0000259" key="2">
    <source>
        <dbReference type="Pfam" id="PF07238"/>
    </source>
</evidence>
<accession>A0ABY7GMU9</accession>
<dbReference type="Pfam" id="PF07238">
    <property type="entry name" value="PilZ"/>
    <property type="match status" value="1"/>
</dbReference>
<evidence type="ECO:0000313" key="3">
    <source>
        <dbReference type="EMBL" id="WAR45833.1"/>
    </source>
</evidence>
<dbReference type="RefSeq" id="WP_255186740.1">
    <property type="nucleotide sequence ID" value="NZ_CP113517.1"/>
</dbReference>
<organism evidence="3 4">
    <name type="scientific">Methylomonas rapida</name>
    <dbReference type="NCBI Taxonomy" id="2963939"/>
    <lineage>
        <taxon>Bacteria</taxon>
        <taxon>Pseudomonadati</taxon>
        <taxon>Pseudomonadota</taxon>
        <taxon>Gammaproteobacteria</taxon>
        <taxon>Methylococcales</taxon>
        <taxon>Methylococcaceae</taxon>
        <taxon>Methylomonas</taxon>
    </lineage>
</organism>
<comment type="subunit">
    <text evidence="1">Monomer in both c-di-GMP-bound and free forms.</text>
</comment>
<gene>
    <name evidence="3" type="ORF">NM686_004775</name>
</gene>
<keyword evidence="1" id="KW-0973">c-di-GMP</keyword>
<feature type="domain" description="PilZ" evidence="2">
    <location>
        <begin position="8"/>
        <end position="104"/>
    </location>
</feature>
<reference evidence="3" key="1">
    <citation type="submission" date="2022-11" db="EMBL/GenBank/DDBJ databases">
        <title>Methylomonas rapida sp. nov., Carotenoid-Producing Obligate Methanotrophs with High Growth Characteristics and Biotechnological Potential.</title>
        <authorList>
            <person name="Tikhonova E.N."/>
            <person name="Suleimanov R.Z."/>
            <person name="Miroshnikov K."/>
            <person name="Oshkin I.Y."/>
            <person name="Belova S.E."/>
            <person name="Danilova O.V."/>
            <person name="Ashikhmin A."/>
            <person name="Konopkin A."/>
            <person name="But S.Y."/>
            <person name="Khmelenina V.N."/>
            <person name="Kuznetsov N."/>
            <person name="Pimenov N.V."/>
            <person name="Dedysh S.N."/>
        </authorList>
    </citation>
    <scope>NUCLEOTIDE SEQUENCE</scope>
    <source>
        <strain evidence="3">MP1</strain>
    </source>
</reference>
<protein>
    <recommendedName>
        <fullName evidence="1">Cyclic diguanosine monophosphate-binding protein</fullName>
        <shortName evidence="1">c-di-GMP-binding protein</shortName>
    </recommendedName>
    <alternativeName>
        <fullName evidence="1">Pilz domain-containing protein</fullName>
    </alternativeName>
</protein>
<proteinExistence type="predicted"/>
<keyword evidence="4" id="KW-1185">Reference proteome</keyword>
<dbReference type="InterPro" id="IPR009875">
    <property type="entry name" value="PilZ_domain"/>
</dbReference>
<evidence type="ECO:0000313" key="4">
    <source>
        <dbReference type="Proteomes" id="UP001162780"/>
    </source>
</evidence>
<dbReference type="Proteomes" id="UP001162780">
    <property type="component" value="Chromosome"/>
</dbReference>
<name>A0ABY7GMU9_9GAMM</name>
<dbReference type="InterPro" id="IPR027021">
    <property type="entry name" value="C-di-GMP_BP_PA4608"/>
</dbReference>
<dbReference type="PIRSF" id="PIRSF028141">
    <property type="entry name" value="C-di-GMP_BP_PA4608"/>
    <property type="match status" value="1"/>
</dbReference>
<sequence>MTAKTDGEKRHFQRIFYDAEASLLNDEFTLPCRIVDISLKGCLLNLEKPWPGSATTPCMLILNLSDEASIRMKLTFAHGSGTLAGFKCDDIDIDSITNLRRLVELNLGDSALLERELSALGGW</sequence>